<feature type="region of interest" description="Disordered" evidence="2">
    <location>
        <begin position="1001"/>
        <end position="1053"/>
    </location>
</feature>
<dbReference type="OrthoDB" id="443402at2759"/>
<gene>
    <name evidence="5" type="ORF">BCR34DRAFT_591070</name>
</gene>
<evidence type="ECO:0000256" key="1">
    <source>
        <dbReference type="ARBA" id="ARBA00022737"/>
    </source>
</evidence>
<evidence type="ECO:0000256" key="2">
    <source>
        <dbReference type="SAM" id="MobiDB-lite"/>
    </source>
</evidence>
<dbReference type="EMBL" id="MCFA01000131">
    <property type="protein sequence ID" value="ORY04867.1"/>
    <property type="molecule type" value="Genomic_DNA"/>
</dbReference>
<feature type="compositionally biased region" description="Basic residues" evidence="2">
    <location>
        <begin position="1024"/>
        <end position="1034"/>
    </location>
</feature>
<dbReference type="STRING" id="1231657.A0A1Y1Z4F2"/>
<sequence>MEPISIFGLAVNILQVVDFSTKLLREAHELHQSTTGQKAEYVELQQISESLSGKCDTIETTQNDQSGLGSDDLQISKLVTSLEKRKAVADSARGMSEIATSAKKVAQDLIAVIQKLKLSDGPKKRWKSFRQAVATFWNRDEIERLQRRLGELRGQLQTIMVSHTRATLEKLDSPRIDPLSDLLERVKNIRKVLDNQLALENVEILLKTSVDIERRFNLELSVLDSLSYETMSDRYHSIPEAHRKTFRWIFKPDELPPSDARSQITFKEWLVSGSGVYWVSGKPGSGKSTLMRYLCDCSQTRICLQTWAGTQRLAAPSFYFWISGTLLQRSQRGLLRQLLYEIFLQFPETISLLCPERLSDSPQARRAEWTLESLRTAFGKLDLVTSQTKICFFIDGLDEYDGDHLELIKTIRELSVFKNIKLCVSSRRWPCFEDAFGKDPLHRLYLEDLTREDIRQFAHDNLLKELPSGIGVEQKPAYLSMIDAITSKAQGVFLWVFLVVRSLRNGISNGDNVSTLQRRLEEIPADLELFFEKIIESVDRVYRRQLAVTFRVALAAPNPMNLFAYWLLDEEEGWTRCALNNGASCSVIEIIQSETTMSRRLYGRYKGLLEAVGTPGTKTVNFLHRTVRDYLMTGGSQPLLNFSDLDPCSKMCKALVAFSTLSGSANPSRCKNLEEFFFLARCAMVWNEYFDSALIEAMRQAELGSFGTDSQFCHHSAVNGFVPGLACSLSASGIIKDPNGLLLTALRSPGDLVKAYFGWYAFDDMLVWLLENEAWSSIKNREIRIEILYAIIRRCKYETNVAQQESTPAALAHSTKNWERCIRSILQQGADLHVILNDHAEFFSLLSNAFGGCDASLKNWRIITGPQEPYPPTREETMMARRRVRFDLDILLNAYSILLRNGLDPNRVCGNFSIWKAWIWNIAMLQTSHGLFEDACAKAIRVFLMHGANPYETVWFESDLTYNSAEEEISVSEVIHRYFEEYHRRELSSAWDAARSRWDNEPLQRPKHHPQQFASASGPSSRYRSYHRQDRRKKKEDGDTRPGVPAAPASCPA</sequence>
<dbReference type="AlphaFoldDB" id="A0A1Y1Z4F2"/>
<comment type="caution">
    <text evidence="5">The sequence shown here is derived from an EMBL/GenBank/DDBJ whole genome shotgun (WGS) entry which is preliminary data.</text>
</comment>
<dbReference type="SUPFAM" id="SSF52540">
    <property type="entry name" value="P-loop containing nucleoside triphosphate hydrolases"/>
    <property type="match status" value="1"/>
</dbReference>
<evidence type="ECO:0000313" key="6">
    <source>
        <dbReference type="Proteomes" id="UP000193144"/>
    </source>
</evidence>
<keyword evidence="6" id="KW-1185">Reference proteome</keyword>
<name>A0A1Y1Z4F2_9PLEO</name>
<proteinExistence type="predicted"/>
<dbReference type="Proteomes" id="UP000193144">
    <property type="component" value="Unassembled WGS sequence"/>
</dbReference>
<reference evidence="5 6" key="1">
    <citation type="submission" date="2016-07" db="EMBL/GenBank/DDBJ databases">
        <title>Pervasive Adenine N6-methylation of Active Genes in Fungi.</title>
        <authorList>
            <consortium name="DOE Joint Genome Institute"/>
            <person name="Mondo S.J."/>
            <person name="Dannebaum R.O."/>
            <person name="Kuo R.C."/>
            <person name="Labutti K."/>
            <person name="Haridas S."/>
            <person name="Kuo A."/>
            <person name="Salamov A."/>
            <person name="Ahrendt S.R."/>
            <person name="Lipzen A."/>
            <person name="Sullivan W."/>
            <person name="Andreopoulos W.B."/>
            <person name="Clum A."/>
            <person name="Lindquist E."/>
            <person name="Daum C."/>
            <person name="Ramamoorthy G.K."/>
            <person name="Gryganskyi A."/>
            <person name="Culley D."/>
            <person name="Magnuson J.K."/>
            <person name="James T.Y."/>
            <person name="O'Malley M.A."/>
            <person name="Stajich J.E."/>
            <person name="Spatafora J.W."/>
            <person name="Visel A."/>
            <person name="Grigoriev I.V."/>
        </authorList>
    </citation>
    <scope>NUCLEOTIDE SEQUENCE [LARGE SCALE GENOMIC DNA]</scope>
    <source>
        <strain evidence="5 6">CBS 115471</strain>
    </source>
</reference>
<evidence type="ECO:0000259" key="3">
    <source>
        <dbReference type="Pfam" id="PF24883"/>
    </source>
</evidence>
<feature type="domain" description="Nephrocystin 3-like N-terminal" evidence="3">
    <location>
        <begin position="264"/>
        <end position="427"/>
    </location>
</feature>
<protein>
    <submittedName>
        <fullName evidence="5">Uncharacterized protein</fullName>
    </submittedName>
</protein>
<dbReference type="PANTHER" id="PTHR10039">
    <property type="entry name" value="AMELOGENIN"/>
    <property type="match status" value="1"/>
</dbReference>
<accession>A0A1Y1Z4F2</accession>
<evidence type="ECO:0000313" key="5">
    <source>
        <dbReference type="EMBL" id="ORY04867.1"/>
    </source>
</evidence>
<dbReference type="Pfam" id="PF25053">
    <property type="entry name" value="DUF7791"/>
    <property type="match status" value="1"/>
</dbReference>
<evidence type="ECO:0000259" key="4">
    <source>
        <dbReference type="Pfam" id="PF25053"/>
    </source>
</evidence>
<organism evidence="5 6">
    <name type="scientific">Clohesyomyces aquaticus</name>
    <dbReference type="NCBI Taxonomy" id="1231657"/>
    <lineage>
        <taxon>Eukaryota</taxon>
        <taxon>Fungi</taxon>
        <taxon>Dikarya</taxon>
        <taxon>Ascomycota</taxon>
        <taxon>Pezizomycotina</taxon>
        <taxon>Dothideomycetes</taxon>
        <taxon>Pleosporomycetidae</taxon>
        <taxon>Pleosporales</taxon>
        <taxon>Lindgomycetaceae</taxon>
        <taxon>Clohesyomyces</taxon>
    </lineage>
</organism>
<dbReference type="InterPro" id="IPR056884">
    <property type="entry name" value="NPHP3-like_N"/>
</dbReference>
<dbReference type="Gene3D" id="3.40.50.300">
    <property type="entry name" value="P-loop containing nucleotide triphosphate hydrolases"/>
    <property type="match status" value="1"/>
</dbReference>
<feature type="compositionally biased region" description="Polar residues" evidence="2">
    <location>
        <begin position="1012"/>
        <end position="1023"/>
    </location>
</feature>
<dbReference type="InterPro" id="IPR027417">
    <property type="entry name" value="P-loop_NTPase"/>
</dbReference>
<dbReference type="InterPro" id="IPR056693">
    <property type="entry name" value="DUF7791"/>
</dbReference>
<keyword evidence="1" id="KW-0677">Repeat</keyword>
<feature type="domain" description="DUF7791" evidence="4">
    <location>
        <begin position="537"/>
        <end position="657"/>
    </location>
</feature>
<dbReference type="PANTHER" id="PTHR10039:SF5">
    <property type="entry name" value="NACHT DOMAIN-CONTAINING PROTEIN"/>
    <property type="match status" value="1"/>
</dbReference>
<dbReference type="Pfam" id="PF24883">
    <property type="entry name" value="NPHP3_N"/>
    <property type="match status" value="1"/>
</dbReference>